<gene>
    <name evidence="2" type="ORF">E0W69_012865</name>
</gene>
<organism evidence="2 3">
    <name type="scientific">Rhizosphaericola mali</name>
    <dbReference type="NCBI Taxonomy" id="2545455"/>
    <lineage>
        <taxon>Bacteria</taxon>
        <taxon>Pseudomonadati</taxon>
        <taxon>Bacteroidota</taxon>
        <taxon>Chitinophagia</taxon>
        <taxon>Chitinophagales</taxon>
        <taxon>Chitinophagaceae</taxon>
        <taxon>Rhizosphaericola</taxon>
    </lineage>
</organism>
<feature type="signal peptide" evidence="1">
    <location>
        <begin position="1"/>
        <end position="23"/>
    </location>
</feature>
<dbReference type="RefSeq" id="WP_131330457.1">
    <property type="nucleotide sequence ID" value="NZ_CP044016.1"/>
</dbReference>
<protein>
    <submittedName>
        <fullName evidence="2">Uncharacterized protein</fullName>
    </submittedName>
</protein>
<accession>A0A5P2G135</accession>
<feature type="chain" id="PRO_5024382876" evidence="1">
    <location>
        <begin position="24"/>
        <end position="180"/>
    </location>
</feature>
<dbReference type="OrthoDB" id="1508178at2"/>
<proteinExistence type="predicted"/>
<keyword evidence="1" id="KW-0732">Signal</keyword>
<dbReference type="EMBL" id="CP044016">
    <property type="protein sequence ID" value="QES89514.1"/>
    <property type="molecule type" value="Genomic_DNA"/>
</dbReference>
<dbReference type="Proteomes" id="UP000292424">
    <property type="component" value="Chromosome"/>
</dbReference>
<evidence type="ECO:0000313" key="2">
    <source>
        <dbReference type="EMBL" id="QES89514.1"/>
    </source>
</evidence>
<dbReference type="KEGG" id="arac:E0W69_012865"/>
<evidence type="ECO:0000256" key="1">
    <source>
        <dbReference type="SAM" id="SignalP"/>
    </source>
</evidence>
<name>A0A5P2G135_9BACT</name>
<evidence type="ECO:0000313" key="3">
    <source>
        <dbReference type="Proteomes" id="UP000292424"/>
    </source>
</evidence>
<dbReference type="AlphaFoldDB" id="A0A5P2G135"/>
<reference evidence="2 3" key="1">
    <citation type="submission" date="2019-09" db="EMBL/GenBank/DDBJ databases">
        <title>Complete genome sequence of Arachidicoccus sp. B3-10 isolated from apple orchard soil.</title>
        <authorList>
            <person name="Kim H.S."/>
            <person name="Han K.-I."/>
            <person name="Suh M.K."/>
            <person name="Lee K.C."/>
            <person name="Eom M.K."/>
            <person name="Kim J.-S."/>
            <person name="Kang S.W."/>
            <person name="Sin Y."/>
            <person name="Lee J.-S."/>
        </authorList>
    </citation>
    <scope>NUCLEOTIDE SEQUENCE [LARGE SCALE GENOMIC DNA]</scope>
    <source>
        <strain evidence="2 3">B3-10</strain>
    </source>
</reference>
<sequence length="180" mass="20806">MKKLLTALCMIFLTIITAQQSHSQIKLSKEETVEYINKILSISLGKYKSDPNESFWAIEEQSFSLDKVAITKQVYAKDSDNGGWRKSCKFTDNISQIPWETLQSVSIDTTLKFELGLINLLFKTSSREELITDCHMKEFDGTKIYTPKEISLYVTKDKAENVKKAFLHLKELMYKKDPFE</sequence>
<keyword evidence="3" id="KW-1185">Reference proteome</keyword>